<comment type="catalytic activity">
    <reaction evidence="1 9">
        <text>a ribonucleoside 5'-phosphate + H2O = a ribonucleoside + phosphate</text>
        <dbReference type="Rhea" id="RHEA:12484"/>
        <dbReference type="ChEBI" id="CHEBI:15377"/>
        <dbReference type="ChEBI" id="CHEBI:18254"/>
        <dbReference type="ChEBI" id="CHEBI:43474"/>
        <dbReference type="ChEBI" id="CHEBI:58043"/>
        <dbReference type="EC" id="3.1.3.5"/>
    </reaction>
</comment>
<dbReference type="GO" id="GO:0008253">
    <property type="term" value="F:5'-nucleotidase activity"/>
    <property type="evidence" value="ECO:0007669"/>
    <property type="project" value="UniProtKB-UniRule"/>
</dbReference>
<evidence type="ECO:0000256" key="6">
    <source>
        <dbReference type="ARBA" id="ARBA00022723"/>
    </source>
</evidence>
<dbReference type="KEGG" id="adp:NCTC12871_00377"/>
<dbReference type="NCBIfam" id="TIGR00087">
    <property type="entry name" value="surE"/>
    <property type="match status" value="1"/>
</dbReference>
<feature type="domain" description="Survival protein SurE-like phosphatase/nucleotidase" evidence="10">
    <location>
        <begin position="7"/>
        <end position="184"/>
    </location>
</feature>
<evidence type="ECO:0000313" key="11">
    <source>
        <dbReference type="EMBL" id="VEJ08953.1"/>
    </source>
</evidence>
<dbReference type="HAMAP" id="MF_00060">
    <property type="entry name" value="SurE"/>
    <property type="match status" value="1"/>
</dbReference>
<reference evidence="11 12" key="1">
    <citation type="submission" date="2018-12" db="EMBL/GenBank/DDBJ databases">
        <authorList>
            <consortium name="Pathogen Informatics"/>
        </authorList>
    </citation>
    <scope>NUCLEOTIDE SEQUENCE [LARGE SCALE GENOMIC DNA]</scope>
    <source>
        <strain evidence="11 12">NCTC12871</strain>
    </source>
</reference>
<dbReference type="SUPFAM" id="SSF64167">
    <property type="entry name" value="SurE-like"/>
    <property type="match status" value="1"/>
</dbReference>
<evidence type="ECO:0000256" key="9">
    <source>
        <dbReference type="HAMAP-Rule" id="MF_00060"/>
    </source>
</evidence>
<dbReference type="OrthoDB" id="9780815at2"/>
<evidence type="ECO:0000256" key="4">
    <source>
        <dbReference type="ARBA" id="ARBA00011062"/>
    </source>
</evidence>
<dbReference type="Gene3D" id="3.40.1210.10">
    <property type="entry name" value="Survival protein SurE-like phosphatase/nucleotidase"/>
    <property type="match status" value="1"/>
</dbReference>
<dbReference type="GO" id="GO:0046872">
    <property type="term" value="F:metal ion binding"/>
    <property type="evidence" value="ECO:0007669"/>
    <property type="project" value="UniProtKB-UniRule"/>
</dbReference>
<comment type="cofactor">
    <cofactor evidence="2">
        <name>Mg(2+)</name>
        <dbReference type="ChEBI" id="CHEBI:18420"/>
    </cofactor>
</comment>
<dbReference type="RefSeq" id="WP_126598467.1">
    <property type="nucleotide sequence ID" value="NZ_LR134510.1"/>
</dbReference>
<dbReference type="AlphaFoldDB" id="A0A448TSZ6"/>
<dbReference type="InterPro" id="IPR002828">
    <property type="entry name" value="SurE-like_Pase/nucleotidase"/>
</dbReference>
<keyword evidence="7 9" id="KW-0547">Nucleotide-binding</keyword>
<dbReference type="GO" id="GO:0008254">
    <property type="term" value="F:3'-nucleotidase activity"/>
    <property type="evidence" value="ECO:0007669"/>
    <property type="project" value="TreeGrafter"/>
</dbReference>
<evidence type="ECO:0000259" key="10">
    <source>
        <dbReference type="Pfam" id="PF01975"/>
    </source>
</evidence>
<evidence type="ECO:0000256" key="5">
    <source>
        <dbReference type="ARBA" id="ARBA00022490"/>
    </source>
</evidence>
<feature type="binding site" evidence="9">
    <location>
        <position position="95"/>
    </location>
    <ligand>
        <name>a divalent metal cation</name>
        <dbReference type="ChEBI" id="CHEBI:60240"/>
    </ligand>
</feature>
<gene>
    <name evidence="9 11" type="primary">surE</name>
    <name evidence="11" type="ORF">NCTC12871_00377</name>
</gene>
<feature type="binding site" evidence="9">
    <location>
        <position position="12"/>
    </location>
    <ligand>
        <name>a divalent metal cation</name>
        <dbReference type="ChEBI" id="CHEBI:60240"/>
    </ligand>
</feature>
<dbReference type="GO" id="GO:0000166">
    <property type="term" value="F:nucleotide binding"/>
    <property type="evidence" value="ECO:0007669"/>
    <property type="project" value="UniProtKB-KW"/>
</dbReference>
<comment type="subcellular location">
    <subcellularLocation>
        <location evidence="3 9">Cytoplasm</location>
    </subcellularLocation>
</comment>
<dbReference type="FunFam" id="3.40.1210.10:FF:000001">
    <property type="entry name" value="5'/3'-nucleotidase SurE"/>
    <property type="match status" value="1"/>
</dbReference>
<evidence type="ECO:0000256" key="1">
    <source>
        <dbReference type="ARBA" id="ARBA00000815"/>
    </source>
</evidence>
<comment type="similarity">
    <text evidence="4 9">Belongs to the SurE nucleotidase family.</text>
</comment>
<dbReference type="EC" id="3.1.3.5" evidence="9"/>
<keyword evidence="6 9" id="KW-0479">Metal-binding</keyword>
<evidence type="ECO:0000256" key="2">
    <source>
        <dbReference type="ARBA" id="ARBA00001946"/>
    </source>
</evidence>
<protein>
    <recommendedName>
        <fullName evidence="9">5'-nucleotidase SurE</fullName>
        <ecNumber evidence="9">3.1.3.5</ecNumber>
    </recommendedName>
    <alternativeName>
        <fullName evidence="9">Nucleoside 5'-monophosphate phosphohydrolase</fullName>
    </alternativeName>
</protein>
<dbReference type="GO" id="GO:0005737">
    <property type="term" value="C:cytoplasm"/>
    <property type="evidence" value="ECO:0007669"/>
    <property type="project" value="UniProtKB-SubCell"/>
</dbReference>
<keyword evidence="8 9" id="KW-0378">Hydrolase</keyword>
<dbReference type="Proteomes" id="UP000279799">
    <property type="component" value="Chromosome"/>
</dbReference>
<organism evidence="11 12">
    <name type="scientific">Actinobacillus delphinicola</name>
    <dbReference type="NCBI Taxonomy" id="51161"/>
    <lineage>
        <taxon>Bacteria</taxon>
        <taxon>Pseudomonadati</taxon>
        <taxon>Pseudomonadota</taxon>
        <taxon>Gammaproteobacteria</taxon>
        <taxon>Pasteurellales</taxon>
        <taxon>Pasteurellaceae</taxon>
        <taxon>Actinobacillus</taxon>
    </lineage>
</organism>
<dbReference type="NCBIfam" id="NF001489">
    <property type="entry name" value="PRK00346.1-3"/>
    <property type="match status" value="1"/>
</dbReference>
<dbReference type="PANTHER" id="PTHR30457:SF12">
    <property type="entry name" value="5'_3'-NUCLEOTIDASE SURE"/>
    <property type="match status" value="1"/>
</dbReference>
<comment type="function">
    <text evidence="9">Nucleotidase that shows phosphatase activity on nucleoside 5'-monophosphates.</text>
</comment>
<comment type="cofactor">
    <cofactor evidence="9">
        <name>a divalent metal cation</name>
        <dbReference type="ChEBI" id="CHEBI:60240"/>
    </cofactor>
    <text evidence="9">Binds 1 divalent metal cation per subunit.</text>
</comment>
<dbReference type="Pfam" id="PF01975">
    <property type="entry name" value="SurE"/>
    <property type="match status" value="1"/>
</dbReference>
<proteinExistence type="inferred from homology"/>
<dbReference type="GO" id="GO:0004309">
    <property type="term" value="F:exopolyphosphatase activity"/>
    <property type="evidence" value="ECO:0007669"/>
    <property type="project" value="TreeGrafter"/>
</dbReference>
<dbReference type="PANTHER" id="PTHR30457">
    <property type="entry name" value="5'-NUCLEOTIDASE SURE"/>
    <property type="match status" value="1"/>
</dbReference>
<dbReference type="NCBIfam" id="NF001490">
    <property type="entry name" value="PRK00346.1-4"/>
    <property type="match status" value="1"/>
</dbReference>
<feature type="binding site" evidence="9">
    <location>
        <position position="13"/>
    </location>
    <ligand>
        <name>a divalent metal cation</name>
        <dbReference type="ChEBI" id="CHEBI:60240"/>
    </ligand>
</feature>
<evidence type="ECO:0000256" key="8">
    <source>
        <dbReference type="ARBA" id="ARBA00022801"/>
    </source>
</evidence>
<sequence length="250" mass="26867">MNNKLHILLSNDDGIRAEGIQTLAKELRKFAKVTIFAPDRNRSAASGSLTLTNPLRPQNMGNDDYCLNGTPADCVHLALNGFLTEKVDVVVSGINHGANLGDDVLYSGTVAAALEGRHLGLPAIAVSLVGDKHYATAAQIVAELLQKAPKDVLKPQEILNINVPDLPRDQIKGIKVCRLGARSSAAQIIATEDPRGDKVYWIGAPGEPKDCEDGTDFCAVENGFVSITPIQPDMTAYQSLTQVSEWLLKE</sequence>
<dbReference type="InterPro" id="IPR036523">
    <property type="entry name" value="SurE-like_sf"/>
</dbReference>
<feature type="binding site" evidence="9">
    <location>
        <position position="43"/>
    </location>
    <ligand>
        <name>a divalent metal cation</name>
        <dbReference type="ChEBI" id="CHEBI:60240"/>
    </ligand>
</feature>
<dbReference type="InterPro" id="IPR030048">
    <property type="entry name" value="SurE"/>
</dbReference>
<keyword evidence="5 9" id="KW-0963">Cytoplasm</keyword>
<accession>A0A448TSZ6</accession>
<keyword evidence="12" id="KW-1185">Reference proteome</keyword>
<evidence type="ECO:0000313" key="12">
    <source>
        <dbReference type="Proteomes" id="UP000279799"/>
    </source>
</evidence>
<name>A0A448TSZ6_9PAST</name>
<dbReference type="EMBL" id="LR134510">
    <property type="protein sequence ID" value="VEJ08953.1"/>
    <property type="molecule type" value="Genomic_DNA"/>
</dbReference>
<evidence type="ECO:0000256" key="7">
    <source>
        <dbReference type="ARBA" id="ARBA00022741"/>
    </source>
</evidence>
<evidence type="ECO:0000256" key="3">
    <source>
        <dbReference type="ARBA" id="ARBA00004496"/>
    </source>
</evidence>